<evidence type="ECO:0000256" key="1">
    <source>
        <dbReference type="SAM" id="MobiDB-lite"/>
    </source>
</evidence>
<keyword evidence="3" id="KW-1185">Reference proteome</keyword>
<sequence length="163" mass="17440">MRRSCGLRQNTLDSDFHSTKRLMPAVTEHRRASVTIAPRLSDLQFSTRQSSLGAGISGIFASAPLPFTDHRYSTSQLSLSTSGAADDKDQTQGGKAVPKPKPIYEETAKGGDGSRRASRESVGTEDKTTKTPLARSSESLTVRDSAGLPTTPAETGEESTKKQ</sequence>
<dbReference type="EMBL" id="AJVK01019753">
    <property type="status" value="NOT_ANNOTATED_CDS"/>
    <property type="molecule type" value="Genomic_DNA"/>
</dbReference>
<feature type="compositionally biased region" description="Basic and acidic residues" evidence="1">
    <location>
        <begin position="102"/>
        <end position="129"/>
    </location>
</feature>
<proteinExistence type="predicted"/>
<name>A0A1B0DR95_PHLPP</name>
<dbReference type="AlphaFoldDB" id="A0A1B0DR95"/>
<dbReference type="Proteomes" id="UP000092462">
    <property type="component" value="Unassembled WGS sequence"/>
</dbReference>
<organism evidence="2 3">
    <name type="scientific">Phlebotomus papatasi</name>
    <name type="common">Sandfly</name>
    <dbReference type="NCBI Taxonomy" id="29031"/>
    <lineage>
        <taxon>Eukaryota</taxon>
        <taxon>Metazoa</taxon>
        <taxon>Ecdysozoa</taxon>
        <taxon>Arthropoda</taxon>
        <taxon>Hexapoda</taxon>
        <taxon>Insecta</taxon>
        <taxon>Pterygota</taxon>
        <taxon>Neoptera</taxon>
        <taxon>Endopterygota</taxon>
        <taxon>Diptera</taxon>
        <taxon>Nematocera</taxon>
        <taxon>Psychodoidea</taxon>
        <taxon>Psychodidae</taxon>
        <taxon>Phlebotomus</taxon>
        <taxon>Phlebotomus</taxon>
    </lineage>
</organism>
<reference evidence="2" key="1">
    <citation type="submission" date="2022-08" db="UniProtKB">
        <authorList>
            <consortium name="EnsemblMetazoa"/>
        </authorList>
    </citation>
    <scope>IDENTIFICATION</scope>
    <source>
        <strain evidence="2">Israel</strain>
    </source>
</reference>
<dbReference type="VEuPathDB" id="VectorBase:PPAPM1_002896"/>
<feature type="region of interest" description="Disordered" evidence="1">
    <location>
        <begin position="72"/>
        <end position="163"/>
    </location>
</feature>
<dbReference type="EMBL" id="AJVK01019754">
    <property type="status" value="NOT_ANNOTATED_CDS"/>
    <property type="molecule type" value="Genomic_DNA"/>
</dbReference>
<evidence type="ECO:0000313" key="3">
    <source>
        <dbReference type="Proteomes" id="UP000092462"/>
    </source>
</evidence>
<protein>
    <submittedName>
        <fullName evidence="2">Uncharacterized protein</fullName>
    </submittedName>
</protein>
<feature type="compositionally biased region" description="Polar residues" evidence="1">
    <location>
        <begin position="130"/>
        <end position="142"/>
    </location>
</feature>
<dbReference type="EnsemblMetazoa" id="PPAI011078-RA">
    <property type="protein sequence ID" value="PPAI011078-PA"/>
    <property type="gene ID" value="PPAI011078"/>
</dbReference>
<feature type="compositionally biased region" description="Polar residues" evidence="1">
    <location>
        <begin position="73"/>
        <end position="83"/>
    </location>
</feature>
<dbReference type="VEuPathDB" id="VectorBase:PPAI011078"/>
<evidence type="ECO:0000313" key="2">
    <source>
        <dbReference type="EnsemblMetazoa" id="PPAI011078-PA"/>
    </source>
</evidence>
<accession>A0A1B0DR95</accession>